<evidence type="ECO:0000256" key="2">
    <source>
        <dbReference type="ARBA" id="ARBA00002280"/>
    </source>
</evidence>
<evidence type="ECO:0000313" key="13">
    <source>
        <dbReference type="Proteomes" id="UP000004393"/>
    </source>
</evidence>
<evidence type="ECO:0000256" key="8">
    <source>
        <dbReference type="ARBA" id="ARBA00022807"/>
    </source>
</evidence>
<evidence type="ECO:0000256" key="9">
    <source>
        <dbReference type="HAMAP-Rule" id="MF_00417"/>
    </source>
</evidence>
<dbReference type="NCBIfam" id="TIGR00504">
    <property type="entry name" value="pyro_pdase"/>
    <property type="match status" value="1"/>
</dbReference>
<comment type="function">
    <text evidence="2 9">Removes 5-oxoproline from various penultimate amino acid residues except L-proline.</text>
</comment>
<evidence type="ECO:0000313" key="12">
    <source>
        <dbReference type="EMBL" id="EHG27281.1"/>
    </source>
</evidence>
<comment type="subcellular location">
    <subcellularLocation>
        <location evidence="3 9">Cytoplasm</location>
    </subcellularLocation>
</comment>
<dbReference type="CDD" id="cd00501">
    <property type="entry name" value="Peptidase_C15"/>
    <property type="match status" value="1"/>
</dbReference>
<feature type="active site" evidence="9">
    <location>
        <position position="168"/>
    </location>
</feature>
<organism evidence="12 13">
    <name type="scientific">Enterococcus saccharolyticus 30_1</name>
    <dbReference type="NCBI Taxonomy" id="742813"/>
    <lineage>
        <taxon>Bacteria</taxon>
        <taxon>Bacillati</taxon>
        <taxon>Bacillota</taxon>
        <taxon>Bacilli</taxon>
        <taxon>Lactobacillales</taxon>
        <taxon>Enterococcaceae</taxon>
        <taxon>Enterococcus</taxon>
    </lineage>
</organism>
<dbReference type="PANTHER" id="PTHR23402:SF1">
    <property type="entry name" value="PYROGLUTAMYL-PEPTIDASE I"/>
    <property type="match status" value="1"/>
</dbReference>
<dbReference type="InterPro" id="IPR033693">
    <property type="entry name" value="PGPEP1_Glu_AS"/>
</dbReference>
<keyword evidence="8 9" id="KW-0788">Thiol protease</keyword>
<dbReference type="EMBL" id="ADLY01000041">
    <property type="protein sequence ID" value="EHG27281.1"/>
    <property type="molecule type" value="Genomic_DNA"/>
</dbReference>
<dbReference type="Gene3D" id="3.40.630.20">
    <property type="entry name" value="Peptidase C15, pyroglutamyl peptidase I-like"/>
    <property type="match status" value="1"/>
</dbReference>
<evidence type="ECO:0000256" key="6">
    <source>
        <dbReference type="ARBA" id="ARBA00022670"/>
    </source>
</evidence>
<comment type="caution">
    <text evidence="12">The sequence shown here is derived from an EMBL/GenBank/DDBJ whole genome shotgun (WGS) entry which is preliminary data.</text>
</comment>
<gene>
    <name evidence="9" type="primary">pcp</name>
    <name evidence="12" type="ORF">HMPREF9478_02491</name>
</gene>
<comment type="similarity">
    <text evidence="4 9">Belongs to the peptidase C15 family.</text>
</comment>
<feature type="active site" evidence="9 11">
    <location>
        <position position="144"/>
    </location>
</feature>
<dbReference type="InterPro" id="IPR033694">
    <property type="entry name" value="PGPEP1_Cys_AS"/>
</dbReference>
<proteinExistence type="inferred from homology"/>
<dbReference type="InterPro" id="IPR029762">
    <property type="entry name" value="PGP-I_bact-type"/>
</dbReference>
<dbReference type="GO" id="GO:0006508">
    <property type="term" value="P:proteolysis"/>
    <property type="evidence" value="ECO:0007669"/>
    <property type="project" value="UniProtKB-KW"/>
</dbReference>
<dbReference type="FunFam" id="3.40.630.20:FF:000001">
    <property type="entry name" value="Pyrrolidone-carboxylate peptidase"/>
    <property type="match status" value="1"/>
</dbReference>
<dbReference type="Proteomes" id="UP000004393">
    <property type="component" value="Unassembled WGS sequence"/>
</dbReference>
<comment type="subunit">
    <text evidence="9">Homotetramer.</text>
</comment>
<dbReference type="InterPro" id="IPR000816">
    <property type="entry name" value="Peptidase_C15"/>
</dbReference>
<dbReference type="GO" id="GO:0016920">
    <property type="term" value="F:pyroglutamyl-peptidase activity"/>
    <property type="evidence" value="ECO:0007669"/>
    <property type="project" value="UniProtKB-UniRule"/>
</dbReference>
<keyword evidence="13" id="KW-1185">Reference proteome</keyword>
<keyword evidence="5 9" id="KW-0963">Cytoplasm</keyword>
<comment type="catalytic activity">
    <reaction evidence="1 9 10">
        <text>Release of an N-terminal pyroglutamyl group from a polypeptide, the second amino acid generally not being Pro.</text>
        <dbReference type="EC" id="3.4.19.3"/>
    </reaction>
</comment>
<protein>
    <recommendedName>
        <fullName evidence="9">Pyrrolidone-carboxylate peptidase</fullName>
        <ecNumber evidence="9">3.4.19.3</ecNumber>
    </recommendedName>
    <alternativeName>
        <fullName evidence="9">5-oxoprolyl-peptidase</fullName>
    </alternativeName>
    <alternativeName>
        <fullName evidence="9">Pyroglutamyl-peptidase I</fullName>
        <shortName evidence="9">PGP-I</shortName>
        <shortName evidence="9">Pyrase</shortName>
    </alternativeName>
</protein>
<keyword evidence="7 9" id="KW-0378">Hydrolase</keyword>
<sequence>MINMKCLVTGFDPFGGEEINPALEAVKLLPEEINGAKIVKLEIPTVFGKSAEVVQTKIEEIQPDVVLNIGQAGGRFAISPERVAINVDDARIPDNEGNQPVDEAIQPQGQPAYFSQLPIKAMVAAMKEAGIPAVVSNTAGTFVCNHIMYQVQYMIDTKYPTLKGGFIHVPFVPEQVVDKPGQPAMSLQDIAKGLEAAIGAIVDYQGKEDIKAIGGAIH</sequence>
<feature type="active site" evidence="9 10">
    <location>
        <position position="81"/>
    </location>
</feature>
<dbReference type="SUPFAM" id="SSF53182">
    <property type="entry name" value="Pyrrolidone carboxyl peptidase (pyroglutamate aminopeptidase)"/>
    <property type="match status" value="1"/>
</dbReference>
<keyword evidence="6 9" id="KW-0645">Protease</keyword>
<accession>A0AA87FEU0</accession>
<evidence type="ECO:0000256" key="5">
    <source>
        <dbReference type="ARBA" id="ARBA00022490"/>
    </source>
</evidence>
<dbReference type="NCBIfam" id="NF009676">
    <property type="entry name" value="PRK13197.1"/>
    <property type="match status" value="1"/>
</dbReference>
<dbReference type="GO" id="GO:0005829">
    <property type="term" value="C:cytosol"/>
    <property type="evidence" value="ECO:0007669"/>
    <property type="project" value="InterPro"/>
</dbReference>
<name>A0AA87FEU0_9ENTE</name>
<reference evidence="12 13" key="1">
    <citation type="submission" date="2011-10" db="EMBL/GenBank/DDBJ databases">
        <title>The Genome Sequence of Enterococcus saccharolyticus 30_1.</title>
        <authorList>
            <consortium name="The Broad Institute Genome Sequencing Platform"/>
            <person name="Earl A."/>
            <person name="Ward D."/>
            <person name="Feldgarden M."/>
            <person name="Gevers D."/>
            <person name="Daigneault M."/>
            <person name="Strauss J."/>
            <person name="Allen-Vercoe E."/>
            <person name="Young S.K."/>
            <person name="Zeng Q."/>
            <person name="Gargeya S."/>
            <person name="Fitzgerald M."/>
            <person name="Haas B."/>
            <person name="Abouelleil A."/>
            <person name="Alvarado L."/>
            <person name="Arachchi H.M."/>
            <person name="Berlin A."/>
            <person name="Brown A."/>
            <person name="Chapman S.B."/>
            <person name="Chen Z."/>
            <person name="Dunbar C."/>
            <person name="Freedman E."/>
            <person name="Gearin G."/>
            <person name="Gellesch M."/>
            <person name="Goldberg J."/>
            <person name="Griggs A."/>
            <person name="Gujja S."/>
            <person name="Heiman D."/>
            <person name="Howarth C."/>
            <person name="Larson L."/>
            <person name="Lui A."/>
            <person name="MacDonald P.J.P."/>
            <person name="Montmayeur A."/>
            <person name="Murphy C."/>
            <person name="Neiman D."/>
            <person name="Pearson M."/>
            <person name="Priest M."/>
            <person name="Roberts A."/>
            <person name="Saif S."/>
            <person name="Shea T."/>
            <person name="Shenoy N."/>
            <person name="Sisk P."/>
            <person name="Stolte C."/>
            <person name="Sykes S."/>
            <person name="Wortman J."/>
            <person name="Nusbaum C."/>
            <person name="Birren B."/>
        </authorList>
    </citation>
    <scope>NUCLEOTIDE SEQUENCE [LARGE SCALE GENOMIC DNA]</scope>
    <source>
        <strain evidence="12 13">30_1</strain>
    </source>
</reference>
<dbReference type="InterPro" id="IPR016125">
    <property type="entry name" value="Peptidase_C15-like"/>
</dbReference>
<evidence type="ECO:0000256" key="11">
    <source>
        <dbReference type="PROSITE-ProRule" id="PRU10077"/>
    </source>
</evidence>
<dbReference type="EC" id="3.4.19.3" evidence="9"/>
<dbReference type="HAMAP" id="MF_00417">
    <property type="entry name" value="Pyrrolid_peptidase"/>
    <property type="match status" value="1"/>
</dbReference>
<dbReference type="PIRSF" id="PIRSF015592">
    <property type="entry name" value="Prld-crbxl_pptds"/>
    <property type="match status" value="1"/>
</dbReference>
<evidence type="ECO:0000256" key="10">
    <source>
        <dbReference type="PROSITE-ProRule" id="PRU10076"/>
    </source>
</evidence>
<evidence type="ECO:0000256" key="4">
    <source>
        <dbReference type="ARBA" id="ARBA00006641"/>
    </source>
</evidence>
<dbReference type="InterPro" id="IPR036440">
    <property type="entry name" value="Peptidase_C15-like_sf"/>
</dbReference>
<dbReference type="Pfam" id="PF01470">
    <property type="entry name" value="Peptidase_C15"/>
    <property type="match status" value="1"/>
</dbReference>
<evidence type="ECO:0000256" key="3">
    <source>
        <dbReference type="ARBA" id="ARBA00004496"/>
    </source>
</evidence>
<dbReference type="PANTHER" id="PTHR23402">
    <property type="entry name" value="PROTEASE FAMILY C15 PYROGLUTAMYL-PEPTIDASE I-RELATED"/>
    <property type="match status" value="1"/>
</dbReference>
<evidence type="ECO:0000256" key="1">
    <source>
        <dbReference type="ARBA" id="ARBA00001770"/>
    </source>
</evidence>
<dbReference type="PRINTS" id="PR00706">
    <property type="entry name" value="PYROGLUPTASE"/>
</dbReference>
<evidence type="ECO:0000256" key="7">
    <source>
        <dbReference type="ARBA" id="ARBA00022801"/>
    </source>
</evidence>
<dbReference type="AlphaFoldDB" id="A0AA87FEU0"/>
<dbReference type="PROSITE" id="PS01333">
    <property type="entry name" value="PYRASE_GLU"/>
    <property type="match status" value="1"/>
</dbReference>
<dbReference type="PROSITE" id="PS01334">
    <property type="entry name" value="PYRASE_CYS"/>
    <property type="match status" value="1"/>
</dbReference>